<sequence length="644" mass="70502">MTIFQKQAGRILAILAVIAAYSFARLPTLPSEEQEALSARFGFIASNLPEPPGFDYSTTVRTVSPRLDHISSWISSVGASVALDDMDGDGLPNDICWVDVRIDRVLLAPVPGTGERYPPLVLSTDPLPYDDNSMAPMGCLPGDLDEDGRMDLLVYYWGRTPVAFLQRTDTLQFVPREVYPRQERWFTSAATRADVDGDGHIDLIIGNYFPDGAGVIDPDFISEESMHHSMSRAYNAGVNHLLLWRGATRGNLPDVRFEDAEGAFTHQVKHAWTLAVGAADLDGDQRPEIYLGNDFGPDRLLHNRSEPGSPKFALLEGEPSFRTPSSLVLGRDSFKGMGTDFGDVNGDGHLDIYVSNIATRFGLMESHFLWLSTGETHRMKEGHAPYVHGSERLGVARSGWGWGTRLADFDNDSVLEAVQTTGFIKGDVDRWPELQALGTSNDEVLADPRFWPRFQPGDDLSGHEANAFFVRADDGRYYDLAARLGLGEPVVSRGIATADVDGDGDLDFAFANQWAPSVFYRNDCPACGASLVLDLRLPVDADAFGYTTVWPGSVKKDIAAYPAIGSAATVHLPDGRHLVAQVDGGNGHSGSRAPQLHFGLGDIPPDTPLQVRVDWRDRNGTVHHETHHLTAGWYTVYLAAAKRS</sequence>
<dbReference type="SUPFAM" id="SSF69318">
    <property type="entry name" value="Integrin alpha N-terminal domain"/>
    <property type="match status" value="1"/>
</dbReference>
<dbReference type="InterPro" id="IPR028994">
    <property type="entry name" value="Integrin_alpha_N"/>
</dbReference>
<gene>
    <name evidence="4" type="ORF">BECKLFY1418B_GA0070995_100164</name>
    <name evidence="5" type="ORF">BECKLFY1418C_GA0070996_101528</name>
</gene>
<dbReference type="Gene3D" id="2.130.10.130">
    <property type="entry name" value="Integrin alpha, N-terminal"/>
    <property type="match status" value="2"/>
</dbReference>
<reference evidence="4" key="1">
    <citation type="submission" date="2019-02" db="EMBL/GenBank/DDBJ databases">
        <authorList>
            <person name="Gruber-Vodicka R. H."/>
            <person name="Seah K. B. B."/>
        </authorList>
    </citation>
    <scope>NUCLEOTIDE SEQUENCE</scope>
    <source>
        <strain evidence="5">BECK_BY7</strain>
        <strain evidence="4">BECK_M7</strain>
    </source>
</reference>
<dbReference type="PANTHER" id="PTHR16026">
    <property type="entry name" value="CARTILAGE ACIDIC PROTEIN 1"/>
    <property type="match status" value="1"/>
</dbReference>
<evidence type="ECO:0000313" key="5">
    <source>
        <dbReference type="EMBL" id="VFK15442.1"/>
    </source>
</evidence>
<dbReference type="Pfam" id="PF07593">
    <property type="entry name" value="UnbV_ASPIC"/>
    <property type="match status" value="1"/>
</dbReference>
<dbReference type="Pfam" id="PF13517">
    <property type="entry name" value="FG-GAP_3"/>
    <property type="match status" value="2"/>
</dbReference>
<organism evidence="4">
    <name type="scientific">Candidatus Kentrum sp. LFY</name>
    <dbReference type="NCBI Taxonomy" id="2126342"/>
    <lineage>
        <taxon>Bacteria</taxon>
        <taxon>Pseudomonadati</taxon>
        <taxon>Pseudomonadota</taxon>
        <taxon>Gammaproteobacteria</taxon>
        <taxon>Candidatus Kentrum</taxon>
    </lineage>
</organism>
<proteinExistence type="predicted"/>
<dbReference type="InterPro" id="IPR027039">
    <property type="entry name" value="Crtac1"/>
</dbReference>
<dbReference type="EMBL" id="CAADFF010000001">
    <property type="protein sequence ID" value="VFJ86034.1"/>
    <property type="molecule type" value="Genomic_DNA"/>
</dbReference>
<evidence type="ECO:0000313" key="4">
    <source>
        <dbReference type="EMBL" id="VFJ86034.1"/>
    </source>
</evidence>
<dbReference type="PANTHER" id="PTHR16026:SF0">
    <property type="entry name" value="CARTILAGE ACIDIC PROTEIN 1"/>
    <property type="match status" value="1"/>
</dbReference>
<protein>
    <submittedName>
        <fullName evidence="4">Repeat domain-containing protein</fullName>
    </submittedName>
</protein>
<feature type="region of interest" description="Disordered" evidence="2">
    <location>
        <begin position="584"/>
        <end position="603"/>
    </location>
</feature>
<evidence type="ECO:0000256" key="1">
    <source>
        <dbReference type="ARBA" id="ARBA00022729"/>
    </source>
</evidence>
<dbReference type="InterPro" id="IPR011519">
    <property type="entry name" value="UnbV_ASPIC"/>
</dbReference>
<dbReference type="EMBL" id="CAADFN010000015">
    <property type="protein sequence ID" value="VFK15442.1"/>
    <property type="molecule type" value="Genomic_DNA"/>
</dbReference>
<evidence type="ECO:0000256" key="2">
    <source>
        <dbReference type="SAM" id="MobiDB-lite"/>
    </source>
</evidence>
<dbReference type="InterPro" id="IPR013517">
    <property type="entry name" value="FG-GAP"/>
</dbReference>
<feature type="domain" description="ASPIC/UnbV" evidence="3">
    <location>
        <begin position="563"/>
        <end position="622"/>
    </location>
</feature>
<evidence type="ECO:0000259" key="3">
    <source>
        <dbReference type="Pfam" id="PF07593"/>
    </source>
</evidence>
<accession>A0A450U4X2</accession>
<keyword evidence="1" id="KW-0732">Signal</keyword>
<dbReference type="AlphaFoldDB" id="A0A450U4X2"/>
<name>A0A450U4X2_9GAMM</name>